<proteinExistence type="predicted"/>
<sequence length="69" mass="7710">MKSKLGTVLDIFILLVGPWIIYTRVLEILENGASIYPVISIIIITLAVLFSVYNLYLAISARQQGNTKK</sequence>
<name>A0ABT8N7Y0_9BACL</name>
<dbReference type="Proteomes" id="UP001172142">
    <property type="component" value="Unassembled WGS sequence"/>
</dbReference>
<feature type="transmembrane region" description="Helical" evidence="1">
    <location>
        <begin position="34"/>
        <end position="59"/>
    </location>
</feature>
<gene>
    <name evidence="2" type="ORF">QWY13_00715</name>
</gene>
<evidence type="ECO:0000313" key="3">
    <source>
        <dbReference type="Proteomes" id="UP001172142"/>
    </source>
</evidence>
<protein>
    <submittedName>
        <fullName evidence="2">Uncharacterized protein</fullName>
    </submittedName>
</protein>
<keyword evidence="1" id="KW-0812">Transmembrane</keyword>
<keyword evidence="3" id="KW-1185">Reference proteome</keyword>
<reference evidence="2 3" key="1">
    <citation type="submission" date="2023-07" db="EMBL/GenBank/DDBJ databases">
        <title>Novel species in genus Planococcus.</title>
        <authorList>
            <person name="Ning S."/>
        </authorList>
    </citation>
    <scope>NUCLEOTIDE SEQUENCE [LARGE SCALE GENOMIC DNA]</scope>
    <source>
        <strain evidence="2 3">N017</strain>
    </source>
</reference>
<comment type="caution">
    <text evidence="2">The sequence shown here is derived from an EMBL/GenBank/DDBJ whole genome shotgun (WGS) entry which is preliminary data.</text>
</comment>
<dbReference type="EMBL" id="JAUJWU010000001">
    <property type="protein sequence ID" value="MDN7243993.1"/>
    <property type="molecule type" value="Genomic_DNA"/>
</dbReference>
<keyword evidence="1" id="KW-1133">Transmembrane helix</keyword>
<feature type="transmembrane region" description="Helical" evidence="1">
    <location>
        <begin position="5"/>
        <end position="22"/>
    </location>
</feature>
<dbReference type="RefSeq" id="WP_301854567.1">
    <property type="nucleotide sequence ID" value="NZ_JAUJWU010000001.1"/>
</dbReference>
<evidence type="ECO:0000256" key="1">
    <source>
        <dbReference type="SAM" id="Phobius"/>
    </source>
</evidence>
<evidence type="ECO:0000313" key="2">
    <source>
        <dbReference type="EMBL" id="MDN7243993.1"/>
    </source>
</evidence>
<organism evidence="2 3">
    <name type="scientific">Planococcus shenhongbingii</name>
    <dbReference type="NCBI Taxonomy" id="3058398"/>
    <lineage>
        <taxon>Bacteria</taxon>
        <taxon>Bacillati</taxon>
        <taxon>Bacillota</taxon>
        <taxon>Bacilli</taxon>
        <taxon>Bacillales</taxon>
        <taxon>Caryophanaceae</taxon>
        <taxon>Planococcus</taxon>
    </lineage>
</organism>
<accession>A0ABT8N7Y0</accession>
<keyword evidence="1" id="KW-0472">Membrane</keyword>